<dbReference type="HOGENOM" id="CLU_1452415_0_0_9"/>
<reference evidence="2 3" key="1">
    <citation type="submission" date="2013-10" db="EMBL/GenBank/DDBJ databases">
        <title>The Genome Sequence of Streptococcus parasanguinis CC87K.</title>
        <authorList>
            <consortium name="The Broad Institute Genomics Platform"/>
            <person name="Earl A."/>
            <person name="Allen-Vercoe E."/>
            <person name="Daigneault M."/>
            <person name="Young S.K."/>
            <person name="Zeng Q."/>
            <person name="Gargeya S."/>
            <person name="Fitzgerald M."/>
            <person name="Abouelleil A."/>
            <person name="Alvarado L."/>
            <person name="Chapman S.B."/>
            <person name="Gainer-Dewar J."/>
            <person name="Goldberg J."/>
            <person name="Griggs A."/>
            <person name="Gujja S."/>
            <person name="Hansen M."/>
            <person name="Howarth C."/>
            <person name="Imamovic A."/>
            <person name="Ireland A."/>
            <person name="Larimer J."/>
            <person name="McCowan C."/>
            <person name="Murphy C."/>
            <person name="Pearson M."/>
            <person name="Poon T.W."/>
            <person name="Priest M."/>
            <person name="Roberts A."/>
            <person name="Saif S."/>
            <person name="Shea T."/>
            <person name="Sykes S."/>
            <person name="Wortman J."/>
            <person name="Nusbaum C."/>
            <person name="Birren B."/>
        </authorList>
    </citation>
    <scope>NUCLEOTIDE SEQUENCE [LARGE SCALE GENOMIC DNA]</scope>
    <source>
        <strain evidence="2 3">CC87K</strain>
    </source>
</reference>
<dbReference type="AlphaFoldDB" id="V8BFC2"/>
<dbReference type="Proteomes" id="UP000018716">
    <property type="component" value="Unassembled WGS sequence"/>
</dbReference>
<proteinExistence type="predicted"/>
<gene>
    <name evidence="2" type="ORF">HMPREF1195_00136</name>
</gene>
<evidence type="ECO:0000256" key="1">
    <source>
        <dbReference type="SAM" id="Coils"/>
    </source>
</evidence>
<dbReference type="EMBL" id="AZJD01000001">
    <property type="protein sequence ID" value="ETD13818.1"/>
    <property type="molecule type" value="Genomic_DNA"/>
</dbReference>
<comment type="caution">
    <text evidence="2">The sequence shown here is derived from an EMBL/GenBank/DDBJ whole genome shotgun (WGS) entry which is preliminary data.</text>
</comment>
<keyword evidence="3" id="KW-1185">Reference proteome</keyword>
<evidence type="ECO:0008006" key="4">
    <source>
        <dbReference type="Google" id="ProtNLM"/>
    </source>
</evidence>
<dbReference type="OrthoDB" id="1150116at2"/>
<protein>
    <recommendedName>
        <fullName evidence="4">Immunity protein</fullName>
    </recommendedName>
</protein>
<name>V8BFC2_STRPA</name>
<feature type="coiled-coil region" evidence="1">
    <location>
        <begin position="125"/>
        <end position="152"/>
    </location>
</feature>
<evidence type="ECO:0000313" key="3">
    <source>
        <dbReference type="Proteomes" id="UP000018716"/>
    </source>
</evidence>
<organism evidence="2 3">
    <name type="scientific">Streptococcus parasanguinis CC87K</name>
    <dbReference type="NCBI Taxonomy" id="1073372"/>
    <lineage>
        <taxon>Bacteria</taxon>
        <taxon>Bacillati</taxon>
        <taxon>Bacillota</taxon>
        <taxon>Bacilli</taxon>
        <taxon>Lactobacillales</taxon>
        <taxon>Streptococcaceae</taxon>
        <taxon>Streptococcus</taxon>
    </lineage>
</organism>
<evidence type="ECO:0000313" key="2">
    <source>
        <dbReference type="EMBL" id="ETD13818.1"/>
    </source>
</evidence>
<dbReference type="RefSeq" id="WP_023917549.1">
    <property type="nucleotide sequence ID" value="NZ_KI669401.1"/>
</dbReference>
<dbReference type="PATRIC" id="fig|1073372.3.peg.143"/>
<accession>V8BFC2</accession>
<keyword evidence="1" id="KW-0175">Coiled coil</keyword>
<sequence length="197" mass="22956">MTVTINELVKELGFCLVPTEEKPFSLDVVRFNFFAYLEDYSKMGFSFVKVARDLVELRKEQESYRLFGQCFLGAFVIGEEEQVFLLCNQEGREVFQEARVYVNSSLHTFVSSYSLFLSGIFLLKAKFYEIEQDEVEEIAANLKNQVLALEKSLEQELPFWEHMAYLIEDDGIVLRDDLFPNNRMLEVEIEKSNHGKS</sequence>